<gene>
    <name evidence="5" type="ORF">TPSB3V08_LOCUS7914</name>
</gene>
<keyword evidence="1" id="KW-0600">Photoreceptor protein</keyword>
<keyword evidence="2" id="KW-0157">Chromophore</keyword>
<dbReference type="GO" id="GO:0005634">
    <property type="term" value="C:nucleus"/>
    <property type="evidence" value="ECO:0007669"/>
    <property type="project" value="TreeGrafter"/>
</dbReference>
<accession>A0A7R9DD73</accession>
<evidence type="ECO:0000259" key="4">
    <source>
        <dbReference type="PROSITE" id="PS51645"/>
    </source>
</evidence>
<dbReference type="GO" id="GO:0003677">
    <property type="term" value="F:DNA binding"/>
    <property type="evidence" value="ECO:0007669"/>
    <property type="project" value="TreeGrafter"/>
</dbReference>
<keyword evidence="1" id="KW-0675">Receptor</keyword>
<dbReference type="GO" id="GO:0043153">
    <property type="term" value="P:entrainment of circadian clock by photoperiod"/>
    <property type="evidence" value="ECO:0007669"/>
    <property type="project" value="TreeGrafter"/>
</dbReference>
<proteinExistence type="predicted"/>
<dbReference type="GO" id="GO:0071949">
    <property type="term" value="F:FAD binding"/>
    <property type="evidence" value="ECO:0007669"/>
    <property type="project" value="TreeGrafter"/>
</dbReference>
<evidence type="ECO:0000256" key="3">
    <source>
        <dbReference type="SAM" id="MobiDB-lite"/>
    </source>
</evidence>
<dbReference type="SUPFAM" id="SSF52425">
    <property type="entry name" value="Cryptochrome/photolyase, N-terminal domain"/>
    <property type="match status" value="1"/>
</dbReference>
<dbReference type="GO" id="GO:0032922">
    <property type="term" value="P:circadian regulation of gene expression"/>
    <property type="evidence" value="ECO:0007669"/>
    <property type="project" value="TreeGrafter"/>
</dbReference>
<dbReference type="Pfam" id="PF00875">
    <property type="entry name" value="DNA_photolyase"/>
    <property type="match status" value="1"/>
</dbReference>
<evidence type="ECO:0000313" key="5">
    <source>
        <dbReference type="EMBL" id="CAD7411490.1"/>
    </source>
</evidence>
<reference evidence="5" key="1">
    <citation type="submission" date="2020-11" db="EMBL/GenBank/DDBJ databases">
        <authorList>
            <person name="Tran Van P."/>
        </authorList>
    </citation>
    <scope>NUCLEOTIDE SEQUENCE</scope>
</reference>
<evidence type="ECO:0000256" key="2">
    <source>
        <dbReference type="ARBA" id="ARBA00022991"/>
    </source>
</evidence>
<sequence length="237" mass="27268">MWVMFAEKGKKVSFHWFRHGLRLHDNPAFLEALKDCDEIFPIFIFDGETAGTQMVGYNRMTFLLESLHDLDTQLRTFGGQLFLFQGSPVHIFKRFWEEVGLQKVCFEQQERNPEPMLPLEEQRGNHRFTVTPEEQGRNSGPTLPPAEQGGHPKLLPIPEDQGVNHVLRHQRIRQCDVSLYYISYPESPYTAGINWSRTYCGFIVRRLSGVVFGQVKLSSASQRIACLDYSNCKLCVG</sequence>
<dbReference type="GO" id="GO:0045892">
    <property type="term" value="P:negative regulation of DNA-templated transcription"/>
    <property type="evidence" value="ECO:0007669"/>
    <property type="project" value="TreeGrafter"/>
</dbReference>
<keyword evidence="1" id="KW-0716">Sensory transduction</keyword>
<evidence type="ECO:0000256" key="1">
    <source>
        <dbReference type="ARBA" id="ARBA00022543"/>
    </source>
</evidence>
<dbReference type="PANTHER" id="PTHR11455">
    <property type="entry name" value="CRYPTOCHROME"/>
    <property type="match status" value="1"/>
</dbReference>
<feature type="domain" description="Photolyase/cryptochrome alpha/beta" evidence="4">
    <location>
        <begin position="11"/>
        <end position="143"/>
    </location>
</feature>
<dbReference type="PROSITE" id="PS51645">
    <property type="entry name" value="PHR_CRY_ALPHA_BETA"/>
    <property type="match status" value="1"/>
</dbReference>
<dbReference type="AlphaFoldDB" id="A0A7R9DD73"/>
<dbReference type="GO" id="GO:0005737">
    <property type="term" value="C:cytoplasm"/>
    <property type="evidence" value="ECO:0007669"/>
    <property type="project" value="TreeGrafter"/>
</dbReference>
<protein>
    <recommendedName>
        <fullName evidence="4">Photolyase/cryptochrome alpha/beta domain-containing protein</fullName>
    </recommendedName>
</protein>
<dbReference type="GO" id="GO:0009881">
    <property type="term" value="F:photoreceptor activity"/>
    <property type="evidence" value="ECO:0007669"/>
    <property type="project" value="UniProtKB-KW"/>
</dbReference>
<dbReference type="InterPro" id="IPR014729">
    <property type="entry name" value="Rossmann-like_a/b/a_fold"/>
</dbReference>
<dbReference type="PANTHER" id="PTHR11455:SF17">
    <property type="entry name" value="CRYPTOCHROME-1"/>
    <property type="match status" value="1"/>
</dbReference>
<dbReference type="InterPro" id="IPR002081">
    <property type="entry name" value="Cryptochrome/DNA_photolyase_1"/>
</dbReference>
<dbReference type="EMBL" id="OD005381">
    <property type="protein sequence ID" value="CAD7411490.1"/>
    <property type="molecule type" value="Genomic_DNA"/>
</dbReference>
<organism evidence="5">
    <name type="scientific">Timema poppense</name>
    <name type="common">Walking stick</name>
    <dbReference type="NCBI Taxonomy" id="170557"/>
    <lineage>
        <taxon>Eukaryota</taxon>
        <taxon>Metazoa</taxon>
        <taxon>Ecdysozoa</taxon>
        <taxon>Arthropoda</taxon>
        <taxon>Hexapoda</taxon>
        <taxon>Insecta</taxon>
        <taxon>Pterygota</taxon>
        <taxon>Neoptera</taxon>
        <taxon>Polyneoptera</taxon>
        <taxon>Phasmatodea</taxon>
        <taxon>Timematodea</taxon>
        <taxon>Timematoidea</taxon>
        <taxon>Timematidae</taxon>
        <taxon>Timema</taxon>
    </lineage>
</organism>
<dbReference type="InterPro" id="IPR036155">
    <property type="entry name" value="Crypto/Photolyase_N_sf"/>
</dbReference>
<name>A0A7R9DD73_TIMPO</name>
<dbReference type="InterPro" id="IPR006050">
    <property type="entry name" value="DNA_photolyase_N"/>
</dbReference>
<dbReference type="Gene3D" id="3.40.50.620">
    <property type="entry name" value="HUPs"/>
    <property type="match status" value="1"/>
</dbReference>
<feature type="region of interest" description="Disordered" evidence="3">
    <location>
        <begin position="130"/>
        <end position="154"/>
    </location>
</feature>